<keyword evidence="1 3" id="KW-0807">Transducer</keyword>
<dbReference type="Gene3D" id="1.10.8.500">
    <property type="entry name" value="HAMP domain in histidine kinase"/>
    <property type="match status" value="1"/>
</dbReference>
<dbReference type="eggNOG" id="COG0840">
    <property type="taxonomic scope" value="Bacteria"/>
</dbReference>
<dbReference type="OrthoDB" id="9760371at2"/>
<dbReference type="Pfam" id="PF00672">
    <property type="entry name" value="HAMP"/>
    <property type="match status" value="1"/>
</dbReference>
<evidence type="ECO:0000313" key="7">
    <source>
        <dbReference type="EMBL" id="EGD48126.1"/>
    </source>
</evidence>
<evidence type="ECO:0000256" key="1">
    <source>
        <dbReference type="ARBA" id="ARBA00023224"/>
    </source>
</evidence>
<gene>
    <name evidence="7" type="ORF">Cpap_2816</name>
</gene>
<dbReference type="STRING" id="588581.Cpap_2816"/>
<keyword evidence="4" id="KW-0812">Transmembrane</keyword>
<keyword evidence="4" id="KW-1133">Transmembrane helix</keyword>
<evidence type="ECO:0000259" key="6">
    <source>
        <dbReference type="PROSITE" id="PS50885"/>
    </source>
</evidence>
<dbReference type="PROSITE" id="PS50885">
    <property type="entry name" value="HAMP"/>
    <property type="match status" value="1"/>
</dbReference>
<dbReference type="SMART" id="SM00283">
    <property type="entry name" value="MA"/>
    <property type="match status" value="1"/>
</dbReference>
<dbReference type="SUPFAM" id="SSF58104">
    <property type="entry name" value="Methyl-accepting chemotaxis protein (MCP) signaling domain"/>
    <property type="match status" value="1"/>
</dbReference>
<evidence type="ECO:0000259" key="5">
    <source>
        <dbReference type="PROSITE" id="PS50111"/>
    </source>
</evidence>
<sequence length="743" mass="82356">MKIQQITKKTRLLINSFTALPARIIKIGKHGEIIQTEINKKGKRKNVTDYPSKFLILRRFGIKMRLIAAFSLVLIAILVITGITSYKSSTNTIDEKVKSYSLELMNQISIVLDRKIAEVESKFVDIMVAPEVQGDLDKIDGSDKYDSIVRQGNIRVFMTNKFIATQNILNCTLLYGKNFSKSIVYNSDNNININTDQIIKTTTNKLTWVDYDIDMESKKNKYFALQKDITDIKSGNVISKMVLIPNLNFLVELFQNMNIGKDSNNTKGFPIIVINKDGKIISSRTTESYAVGAANAASKLIADEIIKTESKNHGNSSANMELYINKQKSLVTYSKLTASSDNWYVASIVPYSFLNSAAETLKIQYIVIGIVCLFIALVVCLLIAGSISKPLDRLIVSMEKAKEGELTCRISDYGRDEISRVCYNFNDMLLNINTLVSQVRNTSESVLSAANTISLTSNETHSALEQVAATVDQIAIGAVDQASEINDSVVNMDKLSEGITYVENDICEVMEIAKKVNDLDSNASKSIENLIAKSDQVYNTSKKVTLTINELSHSMNKIKDILKMIIGISSQTNLLSLNASIEAAHAGELGHGFAVVANEVKKLADQTKEFTENINNIITDIERRTAETVAEVMVSNDAVNDQIFAVKETDTFFKMIFDSMDNVINSIGKTEISVKNIMKLKVDVNESLENISAVAQESAATTEEISASTEEQMVSAQELSGKAKELRDLSEVLMVEVNRFITE</sequence>
<dbReference type="PANTHER" id="PTHR32089:SF112">
    <property type="entry name" value="LYSOZYME-LIKE PROTEIN-RELATED"/>
    <property type="match status" value="1"/>
</dbReference>
<evidence type="ECO:0000256" key="3">
    <source>
        <dbReference type="PROSITE-ProRule" id="PRU00284"/>
    </source>
</evidence>
<dbReference type="Gene3D" id="1.10.287.950">
    <property type="entry name" value="Methyl-accepting chemotaxis protein"/>
    <property type="match status" value="1"/>
</dbReference>
<evidence type="ECO:0000313" key="8">
    <source>
        <dbReference type="Proteomes" id="UP000003860"/>
    </source>
</evidence>
<comment type="caution">
    <text evidence="7">The sequence shown here is derived from an EMBL/GenBank/DDBJ whole genome shotgun (WGS) entry which is preliminary data.</text>
</comment>
<organism evidence="7 8">
    <name type="scientific">Ruminiclostridium papyrosolvens DSM 2782</name>
    <dbReference type="NCBI Taxonomy" id="588581"/>
    <lineage>
        <taxon>Bacteria</taxon>
        <taxon>Bacillati</taxon>
        <taxon>Bacillota</taxon>
        <taxon>Clostridia</taxon>
        <taxon>Eubacteriales</taxon>
        <taxon>Oscillospiraceae</taxon>
        <taxon>Ruminiclostridium</taxon>
    </lineage>
</organism>
<dbReference type="AlphaFoldDB" id="F1TBV5"/>
<dbReference type="Pfam" id="PF00015">
    <property type="entry name" value="MCPsignal"/>
    <property type="match status" value="1"/>
</dbReference>
<dbReference type="RefSeq" id="WP_004618957.1">
    <property type="nucleotide sequence ID" value="NZ_ACXX02000005.1"/>
</dbReference>
<proteinExistence type="inferred from homology"/>
<name>F1TBV5_9FIRM</name>
<protein>
    <submittedName>
        <fullName evidence="7">Methyl-accepting chemotaxis sensory transducer</fullName>
    </submittedName>
</protein>
<dbReference type="PANTHER" id="PTHR32089">
    <property type="entry name" value="METHYL-ACCEPTING CHEMOTAXIS PROTEIN MCPB"/>
    <property type="match status" value="1"/>
</dbReference>
<dbReference type="CDD" id="cd06225">
    <property type="entry name" value="HAMP"/>
    <property type="match status" value="1"/>
</dbReference>
<dbReference type="PROSITE" id="PS50111">
    <property type="entry name" value="CHEMOTAXIS_TRANSDUC_2"/>
    <property type="match status" value="1"/>
</dbReference>
<dbReference type="EMBL" id="ACXX02000005">
    <property type="protein sequence ID" value="EGD48126.1"/>
    <property type="molecule type" value="Genomic_DNA"/>
</dbReference>
<feature type="domain" description="HAMP" evidence="6">
    <location>
        <begin position="385"/>
        <end position="437"/>
    </location>
</feature>
<dbReference type="InterPro" id="IPR004089">
    <property type="entry name" value="MCPsignal_dom"/>
</dbReference>
<evidence type="ECO:0000256" key="4">
    <source>
        <dbReference type="SAM" id="Phobius"/>
    </source>
</evidence>
<dbReference type="InterPro" id="IPR003660">
    <property type="entry name" value="HAMP_dom"/>
</dbReference>
<evidence type="ECO:0000256" key="2">
    <source>
        <dbReference type="ARBA" id="ARBA00029447"/>
    </source>
</evidence>
<accession>F1TBV5</accession>
<feature type="transmembrane region" description="Helical" evidence="4">
    <location>
        <begin position="363"/>
        <end position="384"/>
    </location>
</feature>
<keyword evidence="8" id="KW-1185">Reference proteome</keyword>
<dbReference type="GO" id="GO:0016020">
    <property type="term" value="C:membrane"/>
    <property type="evidence" value="ECO:0007669"/>
    <property type="project" value="InterPro"/>
</dbReference>
<reference evidence="7" key="2">
    <citation type="submission" date="2011-01" db="EMBL/GenBank/DDBJ databases">
        <title>The Non-contiguous Finished genome of Clostridium papyrosolvens.</title>
        <authorList>
            <person name="Lucas S."/>
            <person name="Copeland A."/>
            <person name="Lapidus A."/>
            <person name="Cheng J.-F."/>
            <person name="Goodwin L."/>
            <person name="Pitluck S."/>
            <person name="Misra M."/>
            <person name="Chertkov O."/>
            <person name="Detter J.C."/>
            <person name="Han C."/>
            <person name="Tapia R."/>
            <person name="Land M."/>
            <person name="Hauser L."/>
            <person name="Kyrpides N."/>
            <person name="Ivanova N."/>
            <person name="Pagani I."/>
            <person name="Mouttaki H."/>
            <person name="He Z."/>
            <person name="Zhou J."/>
            <person name="Hemme C.L."/>
            <person name="Woyke T."/>
        </authorList>
    </citation>
    <scope>NUCLEOTIDE SEQUENCE [LARGE SCALE GENOMIC DNA]</scope>
    <source>
        <strain evidence="7">DSM 2782</strain>
    </source>
</reference>
<comment type="similarity">
    <text evidence="2">Belongs to the methyl-accepting chemotaxis (MCP) protein family.</text>
</comment>
<dbReference type="Proteomes" id="UP000003860">
    <property type="component" value="Unassembled WGS sequence"/>
</dbReference>
<dbReference type="SMART" id="SM00304">
    <property type="entry name" value="HAMP"/>
    <property type="match status" value="1"/>
</dbReference>
<reference evidence="7" key="1">
    <citation type="submission" date="2009-07" db="EMBL/GenBank/DDBJ databases">
        <authorList>
            <consortium name="US DOE Joint Genome Institute (JGI-PGF)"/>
            <person name="Lucas S."/>
            <person name="Copeland A."/>
            <person name="Lapidus A."/>
            <person name="Glavina del Rio T."/>
            <person name="Tice H."/>
            <person name="Bruce D."/>
            <person name="Goodwin L."/>
            <person name="Pitluck S."/>
            <person name="Larimer F."/>
            <person name="Land M.L."/>
            <person name="Mouttaki H."/>
            <person name="He Z."/>
            <person name="Zhou J."/>
            <person name="Hemme C.L."/>
        </authorList>
    </citation>
    <scope>NUCLEOTIDE SEQUENCE</scope>
    <source>
        <strain evidence="7">DSM 2782</strain>
    </source>
</reference>
<feature type="transmembrane region" description="Helical" evidence="4">
    <location>
        <begin position="66"/>
        <end position="86"/>
    </location>
</feature>
<dbReference type="GO" id="GO:0007165">
    <property type="term" value="P:signal transduction"/>
    <property type="evidence" value="ECO:0007669"/>
    <property type="project" value="UniProtKB-KW"/>
</dbReference>
<keyword evidence="4" id="KW-0472">Membrane</keyword>
<feature type="domain" description="Methyl-accepting transducer" evidence="5">
    <location>
        <begin position="456"/>
        <end position="706"/>
    </location>
</feature>